<evidence type="ECO:0000256" key="5">
    <source>
        <dbReference type="ARBA" id="ARBA00022741"/>
    </source>
</evidence>
<reference evidence="16 17" key="1">
    <citation type="journal article" date="2002" name="J. Virol.">
        <title>The genome of swinepox virus.</title>
        <authorList>
            <person name="Afonso C.L."/>
            <person name="Tulman E.R."/>
            <person name="Lu Z."/>
            <person name="Zsak L."/>
            <person name="Osorio F.A."/>
            <person name="Balinsky C."/>
            <person name="Kutish G.F."/>
            <person name="Rock D.L."/>
        </authorList>
    </citation>
    <scope>NUCLEOTIDE SEQUENCE [LARGE SCALE GENOMIC DNA]</scope>
    <source>
        <strain evidence="17">Swine/Nebraska/17077-99/1999</strain>
    </source>
</reference>
<dbReference type="Pfam" id="PF03477">
    <property type="entry name" value="ATP-cone"/>
    <property type="match status" value="1"/>
</dbReference>
<proteinExistence type="inferred from homology"/>
<comment type="catalytic activity">
    <reaction evidence="12">
        <text>a 2'-deoxyribonucleoside 5'-diphosphate + [thioredoxin]-disulfide + H2O = a ribonucleoside 5'-diphosphate + [thioredoxin]-dithiol</text>
        <dbReference type="Rhea" id="RHEA:23252"/>
        <dbReference type="Rhea" id="RHEA-COMP:10698"/>
        <dbReference type="Rhea" id="RHEA-COMP:10700"/>
        <dbReference type="ChEBI" id="CHEBI:15377"/>
        <dbReference type="ChEBI" id="CHEBI:29950"/>
        <dbReference type="ChEBI" id="CHEBI:50058"/>
        <dbReference type="ChEBI" id="CHEBI:57930"/>
        <dbReference type="ChEBI" id="CHEBI:73316"/>
        <dbReference type="EC" id="1.17.4.1"/>
    </reaction>
    <physiologicalReaction direction="right-to-left" evidence="12">
        <dbReference type="Rhea" id="RHEA:23254"/>
    </physiologicalReaction>
</comment>
<evidence type="ECO:0000256" key="7">
    <source>
        <dbReference type="ARBA" id="ARBA00022842"/>
    </source>
</evidence>
<dbReference type="UniPathway" id="UPA00326"/>
<evidence type="ECO:0000259" key="15">
    <source>
        <dbReference type="PROSITE" id="PS51161"/>
    </source>
</evidence>
<keyword evidence="8 14" id="KW-0560">Oxidoreductase</keyword>
<evidence type="ECO:0000256" key="3">
    <source>
        <dbReference type="ARBA" id="ARBA00022518"/>
    </source>
</evidence>
<organismHost>
    <name type="scientific">Sus scrofa</name>
    <name type="common">Pig</name>
    <dbReference type="NCBI Taxonomy" id="9823"/>
</organismHost>
<comment type="function">
    <text evidence="14">Provides the precursors necessary for DNA synthesis. Catalyzes the biosynthesis of deoxyribonucleotides from the corresponding ribonucleotides.</text>
</comment>
<keyword evidence="7" id="KW-0460">Magnesium</keyword>
<evidence type="ECO:0000256" key="9">
    <source>
        <dbReference type="ARBA" id="ARBA00023116"/>
    </source>
</evidence>
<keyword evidence="9 14" id="KW-0215">Deoxyribonucleotide synthesis</keyword>
<sequence>MYVIKRSGKKELLSIEKITKRIDNLCYDLDKNFIDANYLANEIIKGLYNNIRTKDIDTFASELIAGFITRHYDYDTLASRIVVSKLHKETTESFSDVIHTLYNYINPNNGNHLPMVSEYLYQQVNKHRDIIDNVIAYDRDYSYSYFGIKTLEKSYLLKQNNKIIERPQHMLMRVSLGIHGGDIDDVIETYNYLSEKWFIHASPTLFNAGTPLPQMSSCFILPIKDDSIEGIFDTLKQCALISKHAGGIGLSISNIRAKGTYISGINGKSNGIVPMLRIYNNTVRYINQGGDKRPGAMSIYIEPWHADIFDFLSLRKNVGNEEYRTKDLFTALWVPDLFMERVEKDEEWSLMCPCECPGLCDVWGNDFNKLYIEYETKKKIKAIVKARSLWKSIIEAQIEQGTPYILYKDSCNKKSNQSNLGTIRSSNLCTEIIQFSNEDEVAVCNLGSISLSKFVNNNVFMFDKLRIITKILVKNLNKIIDINYYPVIESSRSNKKHRPIGIGVQGLADVFILLGYAFDSEEAKILNIQIFETIYYAALESSCELAKIYGPYETYNDSPASKGILQYDMWLKNPTDLWDWNELKKRINTHGLRNSLLIAPMPTASTSQILSNNESIEPYTSNIYTRRVLSGDFQVVNPHLLRELISRNMWNNDIKNTIVLHNGSIQHLDLPDNIKQIYKTVWEISQKCILEMAADRGAFIDQSQSMTIYIDNPTYAKLTSMHFYGWRLGLKTGMYYMRTKSASNPIKFTVECSNCSA</sequence>
<evidence type="ECO:0000256" key="6">
    <source>
        <dbReference type="ARBA" id="ARBA00022840"/>
    </source>
</evidence>
<dbReference type="GO" id="GO:0005524">
    <property type="term" value="F:ATP binding"/>
    <property type="evidence" value="ECO:0007669"/>
    <property type="project" value="UniProtKB-UniRule"/>
</dbReference>
<evidence type="ECO:0000256" key="12">
    <source>
        <dbReference type="ARBA" id="ARBA00047595"/>
    </source>
</evidence>
<comment type="function">
    <text evidence="10">Ribonucleoside-diphosphate reductase holoenzyme provides the precursors necessary for viral DNA synthesis. Allows virus growth in non-dividing cells. Catalyzes the biosynthesis of deoxyribonucleotides from the corresponding ribonucleotides.</text>
</comment>
<gene>
    <name evidence="16" type="primary">SPV042</name>
</gene>
<keyword evidence="6 13" id="KW-0067">ATP-binding</keyword>
<evidence type="ECO:0000256" key="8">
    <source>
        <dbReference type="ARBA" id="ARBA00023002"/>
    </source>
</evidence>
<keyword evidence="3" id="KW-0244">Early protein</keyword>
<evidence type="ECO:0000256" key="14">
    <source>
        <dbReference type="RuleBase" id="RU003410"/>
    </source>
</evidence>
<organism evidence="16 17">
    <name type="scientific">Swinepox virus (strain Swine/Nebraska/17077-99/1999)</name>
    <name type="common">SWPV</name>
    <dbReference type="NCBI Taxonomy" id="300880"/>
    <lineage>
        <taxon>Viruses</taxon>
        <taxon>Varidnaviria</taxon>
        <taxon>Bamfordvirae</taxon>
        <taxon>Nucleocytoviricota</taxon>
        <taxon>Pokkesviricetes</taxon>
        <taxon>Chitovirales</taxon>
        <taxon>Poxviridae</taxon>
        <taxon>Chordopoxvirinae</taxon>
        <taxon>Suipoxvirus</taxon>
        <taxon>Suipoxvirus swinepox</taxon>
        <taxon>Swinepox virus</taxon>
    </lineage>
</organism>
<dbReference type="NCBIfam" id="TIGR02506">
    <property type="entry name" value="NrdE_NrdA"/>
    <property type="match status" value="1"/>
</dbReference>
<evidence type="ECO:0000313" key="16">
    <source>
        <dbReference type="EMBL" id="AAL69781.1"/>
    </source>
</evidence>
<dbReference type="InterPro" id="IPR008926">
    <property type="entry name" value="RNR_R1-su_N"/>
</dbReference>
<comment type="similarity">
    <text evidence="2 14">Belongs to the ribonucleoside diphosphate reductase large chain family.</text>
</comment>
<evidence type="ECO:0000256" key="1">
    <source>
        <dbReference type="ARBA" id="ARBA00001946"/>
    </source>
</evidence>
<dbReference type="PRINTS" id="PR01183">
    <property type="entry name" value="RIBORDTASEM1"/>
</dbReference>
<evidence type="ECO:0000256" key="2">
    <source>
        <dbReference type="ARBA" id="ARBA00010406"/>
    </source>
</evidence>
<dbReference type="PANTHER" id="PTHR11573:SF6">
    <property type="entry name" value="RIBONUCLEOSIDE-DIPHOSPHATE REDUCTASE LARGE SUBUNIT"/>
    <property type="match status" value="1"/>
</dbReference>
<dbReference type="Pfam" id="PF02867">
    <property type="entry name" value="Ribonuc_red_lgC"/>
    <property type="match status" value="1"/>
</dbReference>
<dbReference type="InterPro" id="IPR039718">
    <property type="entry name" value="Rrm1"/>
</dbReference>
<feature type="domain" description="ATP-cone" evidence="15">
    <location>
        <begin position="1"/>
        <end position="92"/>
    </location>
</feature>
<comment type="subunit">
    <text evidence="11">Interacts with RNR2/OPG047 subunit.</text>
</comment>
<keyword evidence="5 13" id="KW-0547">Nucleotide-binding</keyword>
<dbReference type="InterPro" id="IPR000788">
    <property type="entry name" value="RNR_lg_C"/>
</dbReference>
<keyword evidence="17" id="KW-1185">Reference proteome</keyword>
<name>Q8V3Q2_SWPV1</name>
<evidence type="ECO:0000256" key="10">
    <source>
        <dbReference type="ARBA" id="ARBA00025523"/>
    </source>
</evidence>
<dbReference type="PROSITE" id="PS51161">
    <property type="entry name" value="ATP_CONE"/>
    <property type="match status" value="1"/>
</dbReference>
<dbReference type="GO" id="GO:0009263">
    <property type="term" value="P:deoxyribonucleotide biosynthetic process"/>
    <property type="evidence" value="ECO:0007669"/>
    <property type="project" value="UniProtKB-KW"/>
</dbReference>
<comment type="cofactor">
    <cofactor evidence="1">
        <name>Mg(2+)</name>
        <dbReference type="ChEBI" id="CHEBI:18420"/>
    </cofactor>
</comment>
<dbReference type="SUPFAM" id="SSF48168">
    <property type="entry name" value="R1 subunit of ribonucleotide reductase, N-terminal domain"/>
    <property type="match status" value="1"/>
</dbReference>
<dbReference type="KEGG" id="vg:932440"/>
<dbReference type="Pfam" id="PF00317">
    <property type="entry name" value="Ribonuc_red_lgN"/>
    <property type="match status" value="1"/>
</dbReference>
<dbReference type="PROSITE" id="PS00089">
    <property type="entry name" value="RIBORED_LARGE"/>
    <property type="match status" value="1"/>
</dbReference>
<dbReference type="EMBL" id="AF410153">
    <property type="protein sequence ID" value="AAL69781.1"/>
    <property type="molecule type" value="Genomic_DNA"/>
</dbReference>
<dbReference type="FunFam" id="3.20.70.20:FF:000041">
    <property type="entry name" value="Ribonucleotide reductase catalytic subunit M1"/>
    <property type="match status" value="1"/>
</dbReference>
<protein>
    <recommendedName>
        <fullName evidence="14">Ribonucleoside-diphosphate reductase</fullName>
        <ecNumber evidence="14">1.17.4.1</ecNumber>
    </recommendedName>
</protein>
<dbReference type="Gene3D" id="3.20.70.20">
    <property type="match status" value="1"/>
</dbReference>
<dbReference type="GeneID" id="932440"/>
<dbReference type="PANTHER" id="PTHR11573">
    <property type="entry name" value="RIBONUCLEOSIDE-DIPHOSPHATE REDUCTASE LARGE CHAIN"/>
    <property type="match status" value="1"/>
</dbReference>
<dbReference type="InterPro" id="IPR013509">
    <property type="entry name" value="RNR_lsu_N"/>
</dbReference>
<dbReference type="RefSeq" id="NP_570202.1">
    <property type="nucleotide sequence ID" value="NC_003389.1"/>
</dbReference>
<dbReference type="Proteomes" id="UP000000871">
    <property type="component" value="Segment"/>
</dbReference>
<dbReference type="CDD" id="cd01679">
    <property type="entry name" value="RNR_I"/>
    <property type="match status" value="1"/>
</dbReference>
<evidence type="ECO:0000256" key="11">
    <source>
        <dbReference type="ARBA" id="ARBA00034788"/>
    </source>
</evidence>
<keyword evidence="4" id="KW-0021">Allosteric enzyme</keyword>
<accession>Q8V3Q2</accession>
<dbReference type="EC" id="1.17.4.1" evidence="14"/>
<evidence type="ECO:0000256" key="13">
    <source>
        <dbReference type="PROSITE-ProRule" id="PRU00492"/>
    </source>
</evidence>
<evidence type="ECO:0000313" key="17">
    <source>
        <dbReference type="Proteomes" id="UP000000871"/>
    </source>
</evidence>
<dbReference type="GO" id="GO:0004748">
    <property type="term" value="F:ribonucleoside-diphosphate reductase activity, thioredoxin disulfide as acceptor"/>
    <property type="evidence" value="ECO:0007669"/>
    <property type="project" value="UniProtKB-EC"/>
</dbReference>
<evidence type="ECO:0000256" key="4">
    <source>
        <dbReference type="ARBA" id="ARBA00022533"/>
    </source>
</evidence>
<dbReference type="SUPFAM" id="SSF51998">
    <property type="entry name" value="PFL-like glycyl radical enzymes"/>
    <property type="match status" value="1"/>
</dbReference>
<dbReference type="InterPro" id="IPR013346">
    <property type="entry name" value="NrdE_NrdA_C"/>
</dbReference>
<dbReference type="InterPro" id="IPR005144">
    <property type="entry name" value="ATP-cone_dom"/>
</dbReference>